<evidence type="ECO:0000256" key="2">
    <source>
        <dbReference type="ARBA" id="ARBA00022723"/>
    </source>
</evidence>
<keyword evidence="3" id="KW-0408">Iron</keyword>
<evidence type="ECO:0000256" key="6">
    <source>
        <dbReference type="SAM" id="SignalP"/>
    </source>
</evidence>
<dbReference type="Proteomes" id="UP000694388">
    <property type="component" value="Unplaced"/>
</dbReference>
<dbReference type="SUPFAM" id="SSF54292">
    <property type="entry name" value="2Fe-2S ferredoxin-like"/>
    <property type="match status" value="1"/>
</dbReference>
<dbReference type="GO" id="GO:0046872">
    <property type="term" value="F:metal ion binding"/>
    <property type="evidence" value="ECO:0007669"/>
    <property type="project" value="UniProtKB-KW"/>
</dbReference>
<dbReference type="Gene3D" id="3.10.20.30">
    <property type="match status" value="1"/>
</dbReference>
<dbReference type="PROSITE" id="PS00814">
    <property type="entry name" value="ADX"/>
    <property type="match status" value="1"/>
</dbReference>
<keyword evidence="4" id="KW-0411">Iron-sulfur</keyword>
<feature type="chain" id="PRO_5034163797" description="Ferredoxin" evidence="6">
    <location>
        <begin position="21"/>
        <end position="138"/>
    </location>
</feature>
<proteinExistence type="predicted"/>
<dbReference type="PANTHER" id="PTHR23426:SF76">
    <property type="entry name" value="ADRENODOXIN-LIKE PROTEIN 2, MITOCHONDRIAL"/>
    <property type="match status" value="1"/>
</dbReference>
<keyword evidence="2" id="KW-0479">Metal-binding</keyword>
<dbReference type="AlphaFoldDB" id="A0A8C4QJG9"/>
<dbReference type="InterPro" id="IPR036010">
    <property type="entry name" value="2Fe-2S_ferredoxin-like_sf"/>
</dbReference>
<evidence type="ECO:0000256" key="4">
    <source>
        <dbReference type="ARBA" id="ARBA00023014"/>
    </source>
</evidence>
<dbReference type="InterPro" id="IPR001055">
    <property type="entry name" value="Adrenodoxin-like"/>
</dbReference>
<evidence type="ECO:0000256" key="3">
    <source>
        <dbReference type="ARBA" id="ARBA00023004"/>
    </source>
</evidence>
<keyword evidence="8" id="KW-1185">Reference proteome</keyword>
<dbReference type="Ensembl" id="ENSEBUT00000016439.1">
    <property type="protein sequence ID" value="ENSEBUP00000015864.1"/>
    <property type="gene ID" value="ENSEBUG00000009980.1"/>
</dbReference>
<reference evidence="7" key="2">
    <citation type="submission" date="2025-09" db="UniProtKB">
        <authorList>
            <consortium name="Ensembl"/>
        </authorList>
    </citation>
    <scope>IDENTIFICATION</scope>
</reference>
<dbReference type="GO" id="GO:0140647">
    <property type="term" value="P:P450-containing electron transport chain"/>
    <property type="evidence" value="ECO:0007669"/>
    <property type="project" value="InterPro"/>
</dbReference>
<dbReference type="GeneTree" id="ENSGT00940000166318"/>
<reference evidence="7" key="1">
    <citation type="submission" date="2025-08" db="UniProtKB">
        <authorList>
            <consortium name="Ensembl"/>
        </authorList>
    </citation>
    <scope>IDENTIFICATION</scope>
</reference>
<dbReference type="GO" id="GO:0051537">
    <property type="term" value="F:2 iron, 2 sulfur cluster binding"/>
    <property type="evidence" value="ECO:0007669"/>
    <property type="project" value="UniProtKB-KW"/>
</dbReference>
<evidence type="ECO:0000256" key="1">
    <source>
        <dbReference type="ARBA" id="ARBA00022714"/>
    </source>
</evidence>
<protein>
    <recommendedName>
        <fullName evidence="9">Ferredoxin</fullName>
    </recommendedName>
</protein>
<evidence type="ECO:0000256" key="5">
    <source>
        <dbReference type="ARBA" id="ARBA00034078"/>
    </source>
</evidence>
<dbReference type="GO" id="GO:0005739">
    <property type="term" value="C:mitochondrion"/>
    <property type="evidence" value="ECO:0007669"/>
    <property type="project" value="TreeGrafter"/>
</dbReference>
<keyword evidence="1" id="KW-0001">2Fe-2S</keyword>
<evidence type="ECO:0000313" key="7">
    <source>
        <dbReference type="Ensembl" id="ENSEBUP00000015864.1"/>
    </source>
</evidence>
<keyword evidence="6" id="KW-0732">Signal</keyword>
<sequence length="138" mass="14805">MNLFMLPAIARLLFVKDAVGSLRSTDKCCLTGRPVVHLRDGAHTLRNCSSARVNLVFVNRDGESLPVQGIVGETILELVVRTSLDIDGFGACEGTLACSTCHVILPPPPPKPLPCIPLPLPSEEELDMLDLAFGLTDT</sequence>
<accession>A0A8C4QJG9</accession>
<dbReference type="InterPro" id="IPR018298">
    <property type="entry name" value="Adrenodoxin_Fe-S_BS"/>
</dbReference>
<organism evidence="7 8">
    <name type="scientific">Eptatretus burgeri</name>
    <name type="common">Inshore hagfish</name>
    <dbReference type="NCBI Taxonomy" id="7764"/>
    <lineage>
        <taxon>Eukaryota</taxon>
        <taxon>Metazoa</taxon>
        <taxon>Chordata</taxon>
        <taxon>Craniata</taxon>
        <taxon>Vertebrata</taxon>
        <taxon>Cyclostomata</taxon>
        <taxon>Myxini</taxon>
        <taxon>Myxiniformes</taxon>
        <taxon>Myxinidae</taxon>
        <taxon>Eptatretinae</taxon>
        <taxon>Eptatretus</taxon>
    </lineage>
</organism>
<dbReference type="InterPro" id="IPR012675">
    <property type="entry name" value="Beta-grasp_dom_sf"/>
</dbReference>
<evidence type="ECO:0008006" key="9">
    <source>
        <dbReference type="Google" id="ProtNLM"/>
    </source>
</evidence>
<name>A0A8C4QJG9_EPTBU</name>
<feature type="signal peptide" evidence="6">
    <location>
        <begin position="1"/>
        <end position="20"/>
    </location>
</feature>
<dbReference type="PANTHER" id="PTHR23426">
    <property type="entry name" value="FERREDOXIN/ADRENODOXIN"/>
    <property type="match status" value="1"/>
</dbReference>
<evidence type="ECO:0000313" key="8">
    <source>
        <dbReference type="Proteomes" id="UP000694388"/>
    </source>
</evidence>
<comment type="cofactor">
    <cofactor evidence="5">
        <name>[2Fe-2S] cluster</name>
        <dbReference type="ChEBI" id="CHEBI:190135"/>
    </cofactor>
</comment>
<dbReference type="GO" id="GO:0009055">
    <property type="term" value="F:electron transfer activity"/>
    <property type="evidence" value="ECO:0007669"/>
    <property type="project" value="TreeGrafter"/>
</dbReference>